<feature type="non-terminal residue" evidence="2">
    <location>
        <position position="1"/>
    </location>
</feature>
<comment type="caution">
    <text evidence="2">The sequence shown here is derived from an EMBL/GenBank/DDBJ whole genome shotgun (WGS) entry which is preliminary data.</text>
</comment>
<sequence>VQLQTCQFRNASNLNIRIDNPWPVDFVQHLSSFIDLSHLEKLTLVDELAEDFYPNTPIHFVILLQQAYNVRSLVFKDKWLDKTCGSNMENFCSLIPNHIKYLEIDISIMDDMKIILNRLDHLLSVTFRFISRKQHWPNKIIKWLSTRRDATYSTDLYTLSIWLGKKKKKKRKTCEQMTNDIKRIKTN</sequence>
<dbReference type="Proteomes" id="UP000663854">
    <property type="component" value="Unassembled WGS sequence"/>
</dbReference>
<accession>A0A816GD81</accession>
<dbReference type="EMBL" id="CAJNOL010015743">
    <property type="protein sequence ID" value="CAF1672754.1"/>
    <property type="molecule type" value="Genomic_DNA"/>
</dbReference>
<evidence type="ECO:0000313" key="3">
    <source>
        <dbReference type="Proteomes" id="UP000663870"/>
    </source>
</evidence>
<protein>
    <submittedName>
        <fullName evidence="2">Uncharacterized protein</fullName>
    </submittedName>
</protein>
<keyword evidence="3" id="KW-1185">Reference proteome</keyword>
<organism evidence="2 3">
    <name type="scientific">Rotaria sordida</name>
    <dbReference type="NCBI Taxonomy" id="392033"/>
    <lineage>
        <taxon>Eukaryota</taxon>
        <taxon>Metazoa</taxon>
        <taxon>Spiralia</taxon>
        <taxon>Gnathifera</taxon>
        <taxon>Rotifera</taxon>
        <taxon>Eurotatoria</taxon>
        <taxon>Bdelloidea</taxon>
        <taxon>Philodinida</taxon>
        <taxon>Philodinidae</taxon>
        <taxon>Rotaria</taxon>
    </lineage>
</organism>
<evidence type="ECO:0000313" key="2">
    <source>
        <dbReference type="EMBL" id="CAF1672754.1"/>
    </source>
</evidence>
<dbReference type="EMBL" id="CAJNOH010013854">
    <property type="protein sequence ID" value="CAF1549709.1"/>
    <property type="molecule type" value="Genomic_DNA"/>
</dbReference>
<dbReference type="Proteomes" id="UP000663870">
    <property type="component" value="Unassembled WGS sequence"/>
</dbReference>
<proteinExistence type="predicted"/>
<name>A0A816GD81_9BILA</name>
<dbReference type="AlphaFoldDB" id="A0A816GD81"/>
<evidence type="ECO:0000313" key="1">
    <source>
        <dbReference type="EMBL" id="CAF1549709.1"/>
    </source>
</evidence>
<reference evidence="2" key="1">
    <citation type="submission" date="2021-02" db="EMBL/GenBank/DDBJ databases">
        <authorList>
            <person name="Nowell W R."/>
        </authorList>
    </citation>
    <scope>NUCLEOTIDE SEQUENCE</scope>
</reference>
<gene>
    <name evidence="2" type="ORF">JXQ802_LOCUS57863</name>
    <name evidence="1" type="ORF">PYM288_LOCUS41260</name>
</gene>